<dbReference type="PANTHER" id="PTHR11010:SF38">
    <property type="entry name" value="LYSOSOMAL PRO-X CARBOXYPEPTIDASE"/>
    <property type="match status" value="1"/>
</dbReference>
<keyword evidence="1" id="KW-0645">Protease</keyword>
<evidence type="ECO:0000256" key="4">
    <source>
        <dbReference type="SAM" id="SignalP"/>
    </source>
</evidence>
<evidence type="ECO:0000313" key="6">
    <source>
        <dbReference type="Proteomes" id="UP000033047"/>
    </source>
</evidence>
<reference evidence="5 6" key="1">
    <citation type="submission" date="2013-04" db="EMBL/GenBank/DDBJ databases">
        <title>The Genome Sequence of Parabacteroides goldsteinii DSM 19448.</title>
        <authorList>
            <consortium name="The Broad Institute Genomics Platform"/>
            <person name="Earl A."/>
            <person name="Ward D."/>
            <person name="Feldgarden M."/>
            <person name="Gevers D."/>
            <person name="Martens E."/>
            <person name="Sakamoto M."/>
            <person name="Benno Y."/>
            <person name="Song Y."/>
            <person name="Liu C."/>
            <person name="Lee J."/>
            <person name="Bolanos M."/>
            <person name="Vaisanen M.L."/>
            <person name="Finegold S.M."/>
            <person name="Walker B."/>
            <person name="Young S."/>
            <person name="Zeng Q."/>
            <person name="Gargeya S."/>
            <person name="Fitzgerald M."/>
            <person name="Haas B."/>
            <person name="Abouelleil A."/>
            <person name="Allen A.W."/>
            <person name="Alvarado L."/>
            <person name="Arachchi H.M."/>
            <person name="Berlin A.M."/>
            <person name="Chapman S.B."/>
            <person name="Gainer-Dewar J."/>
            <person name="Goldberg J."/>
            <person name="Griggs A."/>
            <person name="Gujja S."/>
            <person name="Hansen M."/>
            <person name="Howarth C."/>
            <person name="Imamovic A."/>
            <person name="Ireland A."/>
            <person name="Larimer J."/>
            <person name="McCowan C."/>
            <person name="Murphy C."/>
            <person name="Pearson M."/>
            <person name="Poon T.W."/>
            <person name="Priest M."/>
            <person name="Roberts A."/>
            <person name="Saif S."/>
            <person name="Shea T."/>
            <person name="Sisk P."/>
            <person name="Sykes S."/>
            <person name="Wortman J."/>
            <person name="Nusbaum C."/>
            <person name="Birren B."/>
        </authorList>
    </citation>
    <scope>NUCLEOTIDE SEQUENCE [LARGE SCALE GENOMIC DNA]</scope>
    <source>
        <strain evidence="5 6">DSM 19448</strain>
    </source>
</reference>
<dbReference type="PATRIC" id="fig|927665.4.peg.1926"/>
<feature type="signal peptide" evidence="4">
    <location>
        <begin position="1"/>
        <end position="20"/>
    </location>
</feature>
<dbReference type="GO" id="GO:0006508">
    <property type="term" value="P:proteolysis"/>
    <property type="evidence" value="ECO:0007669"/>
    <property type="project" value="UniProtKB-KW"/>
</dbReference>
<dbReference type="EMBL" id="AQHV01000011">
    <property type="protein sequence ID" value="KKB55912.1"/>
    <property type="molecule type" value="Genomic_DNA"/>
</dbReference>
<evidence type="ECO:0000256" key="2">
    <source>
        <dbReference type="ARBA" id="ARBA00022729"/>
    </source>
</evidence>
<comment type="caution">
    <text evidence="5">The sequence shown here is derived from an EMBL/GenBank/DDBJ whole genome shotgun (WGS) entry which is preliminary data.</text>
</comment>
<dbReference type="AlphaFoldDB" id="A0A0F5JEL8"/>
<protein>
    <recommendedName>
        <fullName evidence="7">PS-10 peptidase S37</fullName>
    </recommendedName>
</protein>
<dbReference type="Gene3D" id="3.40.50.1820">
    <property type="entry name" value="alpha/beta hydrolase"/>
    <property type="match status" value="2"/>
</dbReference>
<dbReference type="Pfam" id="PF05576">
    <property type="entry name" value="Peptidase_S37"/>
    <property type="match status" value="1"/>
</dbReference>
<dbReference type="InterPro" id="IPR029058">
    <property type="entry name" value="AB_hydrolase_fold"/>
</dbReference>
<evidence type="ECO:0000256" key="3">
    <source>
        <dbReference type="ARBA" id="ARBA00022801"/>
    </source>
</evidence>
<accession>A0A0F5JEL8</accession>
<evidence type="ECO:0000256" key="1">
    <source>
        <dbReference type="ARBA" id="ARBA00022670"/>
    </source>
</evidence>
<dbReference type="SUPFAM" id="SSF53474">
    <property type="entry name" value="alpha/beta-Hydrolases"/>
    <property type="match status" value="1"/>
</dbReference>
<dbReference type="STRING" id="927665.HMPREF1535_01884"/>
<keyword evidence="2 4" id="KW-0732">Signal</keyword>
<proteinExistence type="predicted"/>
<evidence type="ECO:0008006" key="7">
    <source>
        <dbReference type="Google" id="ProtNLM"/>
    </source>
</evidence>
<gene>
    <name evidence="5" type="ORF">HMPREF1535_01884</name>
</gene>
<dbReference type="HOGENOM" id="CLU_039283_0_0_10"/>
<dbReference type="Proteomes" id="UP000033047">
    <property type="component" value="Unassembled WGS sequence"/>
</dbReference>
<dbReference type="RefSeq" id="WP_046145942.1">
    <property type="nucleotide sequence ID" value="NZ_KQ033912.1"/>
</dbReference>
<dbReference type="GO" id="GO:0008239">
    <property type="term" value="F:dipeptidyl-peptidase activity"/>
    <property type="evidence" value="ECO:0007669"/>
    <property type="project" value="TreeGrafter"/>
</dbReference>
<evidence type="ECO:0000313" key="5">
    <source>
        <dbReference type="EMBL" id="KKB55912.1"/>
    </source>
</evidence>
<name>A0A0F5JEL8_9BACT</name>
<feature type="chain" id="PRO_5002489797" description="PS-10 peptidase S37" evidence="4">
    <location>
        <begin position="21"/>
        <end position="429"/>
    </location>
</feature>
<keyword evidence="3" id="KW-0378">Hydrolase</keyword>
<dbReference type="PANTHER" id="PTHR11010">
    <property type="entry name" value="PROTEASE S28 PRO-X CARBOXYPEPTIDASE-RELATED"/>
    <property type="match status" value="1"/>
</dbReference>
<organism evidence="5 6">
    <name type="scientific">Parabacteroides goldsteinii DSM 19448 = WAL 12034</name>
    <dbReference type="NCBI Taxonomy" id="927665"/>
    <lineage>
        <taxon>Bacteria</taxon>
        <taxon>Pseudomonadati</taxon>
        <taxon>Bacteroidota</taxon>
        <taxon>Bacteroidia</taxon>
        <taxon>Bacteroidales</taxon>
        <taxon>Tannerellaceae</taxon>
        <taxon>Parabacteroides</taxon>
    </lineage>
</organism>
<dbReference type="InterPro" id="IPR008761">
    <property type="entry name" value="Peptidase_S37"/>
</dbReference>
<sequence length="429" mass="49463">MRRTFNLLLLSFLCTLAAFAAPGELKEKLAALKGITSVEQLESDVYPEKYLVRITQLVDPKNPEAGTFTQRVVVGHVGFDRPTVIVTEGYGGAYALNPKYEEELTKLLNANLVFVEYRYFLESTPEPCNWDYLTAENSAYDLHNVNQTFKQLYTGKWISTGISKGGQTTMLYRAFFPDDVDISVPYVGPLCKGVEDGRHEPFLRKVGTKQERRKIEAFQKEVLKRKEEILPLLEAFSKEKNLEYRIPMPEVLDYCVLEYPFALWQWGTSVSVIPSLHSDTPTLFKHLMDISSPDYFAENQPNISFFVQAARELGYYGYDTKPFRKYLTIDSSKGYLNRIMLPKELVGKVEFRPALYHKIYDFLKDNDPKMIFIYGEIDPWSAAHAPVFKGKKNEQVYFQPRGSHRARIGNMPEDMKEKILTQLNQWLAE</sequence>
<dbReference type="ESTHER" id="9bact-a0a0f5jel8">
    <property type="family name" value="Peptidase_S37"/>
</dbReference>